<evidence type="ECO:0000313" key="6">
    <source>
        <dbReference type="EMBL" id="WVZ94338.1"/>
    </source>
</evidence>
<dbReference type="Proteomes" id="UP001341281">
    <property type="component" value="Chromosome 09"/>
</dbReference>
<evidence type="ECO:0000256" key="2">
    <source>
        <dbReference type="ARBA" id="ARBA00046280"/>
    </source>
</evidence>
<evidence type="ECO:0000256" key="3">
    <source>
        <dbReference type="SAM" id="MobiDB-lite"/>
    </source>
</evidence>
<feature type="region of interest" description="Disordered" evidence="3">
    <location>
        <begin position="41"/>
        <end position="68"/>
    </location>
</feature>
<dbReference type="GO" id="GO:0012505">
    <property type="term" value="C:endomembrane system"/>
    <property type="evidence" value="ECO:0007669"/>
    <property type="project" value="UniProtKB-SubCell"/>
</dbReference>
<feature type="transmembrane region" description="Helical" evidence="4">
    <location>
        <begin position="321"/>
        <end position="342"/>
    </location>
</feature>
<organism evidence="6 7">
    <name type="scientific">Paspalum notatum var. saurae</name>
    <dbReference type="NCBI Taxonomy" id="547442"/>
    <lineage>
        <taxon>Eukaryota</taxon>
        <taxon>Viridiplantae</taxon>
        <taxon>Streptophyta</taxon>
        <taxon>Embryophyta</taxon>
        <taxon>Tracheophyta</taxon>
        <taxon>Spermatophyta</taxon>
        <taxon>Magnoliopsida</taxon>
        <taxon>Liliopsida</taxon>
        <taxon>Poales</taxon>
        <taxon>Poaceae</taxon>
        <taxon>PACMAD clade</taxon>
        <taxon>Panicoideae</taxon>
        <taxon>Andropogonodae</taxon>
        <taxon>Paspaleae</taxon>
        <taxon>Paspalinae</taxon>
        <taxon>Paspalum</taxon>
    </lineage>
</organism>
<dbReference type="InterPro" id="IPR010989">
    <property type="entry name" value="SNARE"/>
</dbReference>
<keyword evidence="1" id="KW-0813">Transport</keyword>
<keyword evidence="1" id="KW-0653">Protein transport</keyword>
<dbReference type="SUPFAM" id="SSF47661">
    <property type="entry name" value="t-snare proteins"/>
    <property type="match status" value="1"/>
</dbReference>
<evidence type="ECO:0000256" key="1">
    <source>
        <dbReference type="ARBA" id="ARBA00022927"/>
    </source>
</evidence>
<gene>
    <name evidence="6" type="ORF">U9M48_040241</name>
</gene>
<proteinExistence type="predicted"/>
<keyword evidence="4" id="KW-0472">Membrane</keyword>
<dbReference type="GO" id="GO:0016020">
    <property type="term" value="C:membrane"/>
    <property type="evidence" value="ECO:0007669"/>
    <property type="project" value="InterPro"/>
</dbReference>
<comment type="subcellular location">
    <subcellularLocation>
        <location evidence="2">Endomembrane system</location>
        <topology evidence="2">Single-pass type IV membrane protein</topology>
    </subcellularLocation>
</comment>
<dbReference type="EMBL" id="CP144753">
    <property type="protein sequence ID" value="WVZ94338.1"/>
    <property type="molecule type" value="Genomic_DNA"/>
</dbReference>
<dbReference type="AlphaFoldDB" id="A0AAQ3UKL4"/>
<evidence type="ECO:0000259" key="5">
    <source>
        <dbReference type="Pfam" id="PF09177"/>
    </source>
</evidence>
<protein>
    <recommendedName>
        <fullName evidence="5">Syntaxin 6/10/61 N-terminal domain-containing protein</fullName>
    </recommendedName>
</protein>
<reference evidence="6 7" key="1">
    <citation type="submission" date="2024-02" db="EMBL/GenBank/DDBJ databases">
        <title>High-quality chromosome-scale genome assembly of Pensacola bahiagrass (Paspalum notatum Flugge var. saurae).</title>
        <authorList>
            <person name="Vega J.M."/>
            <person name="Podio M."/>
            <person name="Orjuela J."/>
            <person name="Siena L.A."/>
            <person name="Pessino S.C."/>
            <person name="Combes M.C."/>
            <person name="Mariac C."/>
            <person name="Albertini E."/>
            <person name="Pupilli F."/>
            <person name="Ortiz J.P.A."/>
            <person name="Leblanc O."/>
        </authorList>
    </citation>
    <scope>NUCLEOTIDE SEQUENCE [LARGE SCALE GENOMIC DNA]</scope>
    <source>
        <strain evidence="6">R1</strain>
        <tissue evidence="6">Leaf</tissue>
    </source>
</reference>
<evidence type="ECO:0000256" key="4">
    <source>
        <dbReference type="SAM" id="Phobius"/>
    </source>
</evidence>
<feature type="domain" description="Syntaxin 6/10/61 N-terminal" evidence="5">
    <location>
        <begin position="13"/>
        <end position="88"/>
    </location>
</feature>
<dbReference type="GO" id="GO:0015031">
    <property type="term" value="P:protein transport"/>
    <property type="evidence" value="ECO:0007669"/>
    <property type="project" value="UniProtKB-KW"/>
</dbReference>
<dbReference type="PANTHER" id="PTHR34949">
    <property type="entry name" value="OS05G0443700 PROTEIN"/>
    <property type="match status" value="1"/>
</dbReference>
<dbReference type="InterPro" id="IPR015260">
    <property type="entry name" value="Syntaxin-6/10/61_N"/>
</dbReference>
<dbReference type="Pfam" id="PF09177">
    <property type="entry name" value="STX6_10_61_N"/>
    <property type="match status" value="1"/>
</dbReference>
<keyword evidence="7" id="KW-1185">Reference proteome</keyword>
<evidence type="ECO:0000313" key="7">
    <source>
        <dbReference type="Proteomes" id="UP001341281"/>
    </source>
</evidence>
<dbReference type="CDD" id="cd21442">
    <property type="entry name" value="SNARE_NTD_STX6-like"/>
    <property type="match status" value="1"/>
</dbReference>
<dbReference type="PANTHER" id="PTHR34949:SF3">
    <property type="entry name" value="OS08G0244100 PROTEIN"/>
    <property type="match status" value="1"/>
</dbReference>
<sequence>MAAPGGLEQWQKDGFFQAAEEVQESADLMESVYRTWIRERSNDSSSDDLEQFERAVSSSNDKYSQEEGTMARRRQFVVAIEDQISRVEKEINGSLIDNGSRGLNWVKLDDEERDDLVAFLSAPAEFYSEMKSTDSSYCIPSRQKNVSIGMNDHRDPAMVIKDIHEVPRNDISRVKSDVCVLAEQLHGPRTNLSSGGDHWKIDIGNEKDDIRKLSPNTVQASSQTIALSSLRRSTESLTKVRWFWNGLWKPKSDEHRPLRYDMSNHLDLRVLSLLTQRFNGLTERSRNYLTSWNENSRISGRTSGLHIQGQQQNMLGRSIRITLLLVLSIFLIVAYIDILGSLHPWQGRLDIQCHFSSPQHDKTCIVSLVKESWDNSS</sequence>
<keyword evidence="4" id="KW-1133">Transmembrane helix</keyword>
<accession>A0AAQ3UKL4</accession>
<keyword evidence="4" id="KW-0812">Transmembrane</keyword>
<name>A0AAQ3UKL4_PASNO</name>
<dbReference type="GO" id="GO:0048193">
    <property type="term" value="P:Golgi vesicle transport"/>
    <property type="evidence" value="ECO:0007669"/>
    <property type="project" value="InterPro"/>
</dbReference>